<proteinExistence type="predicted"/>
<dbReference type="InterPro" id="IPR012337">
    <property type="entry name" value="RNaseH-like_sf"/>
</dbReference>
<feature type="compositionally biased region" description="Basic and acidic residues" evidence="1">
    <location>
        <begin position="529"/>
        <end position="542"/>
    </location>
</feature>
<dbReference type="PROSITE" id="PS50994">
    <property type="entry name" value="INTEGRASE"/>
    <property type="match status" value="1"/>
</dbReference>
<feature type="domain" description="Integrase catalytic" evidence="2">
    <location>
        <begin position="181"/>
        <end position="384"/>
    </location>
</feature>
<dbReference type="Proteomes" id="UP000291236">
    <property type="component" value="Plasmid 79K"/>
</dbReference>
<accession>A0A4P2VR43</accession>
<dbReference type="InterPro" id="IPR036397">
    <property type="entry name" value="RNaseH_sf"/>
</dbReference>
<dbReference type="InterPro" id="IPR001584">
    <property type="entry name" value="Integrase_cat-core"/>
</dbReference>
<feature type="compositionally biased region" description="Acidic residues" evidence="1">
    <location>
        <begin position="1"/>
        <end position="11"/>
    </location>
</feature>
<keyword evidence="3" id="KW-0614">Plasmid</keyword>
<dbReference type="InterPro" id="IPR015378">
    <property type="entry name" value="Transposase-like_Mu_C"/>
</dbReference>
<dbReference type="Gene3D" id="3.30.420.10">
    <property type="entry name" value="Ribonuclease H-like superfamily/Ribonuclease H"/>
    <property type="match status" value="1"/>
</dbReference>
<evidence type="ECO:0000313" key="4">
    <source>
        <dbReference type="Proteomes" id="UP000291236"/>
    </source>
</evidence>
<evidence type="ECO:0000256" key="1">
    <source>
        <dbReference type="SAM" id="MobiDB-lite"/>
    </source>
</evidence>
<keyword evidence="4" id="KW-1185">Reference proteome</keyword>
<dbReference type="Pfam" id="PF09299">
    <property type="entry name" value="Mu-transpos_C"/>
    <property type="match status" value="1"/>
</dbReference>
<evidence type="ECO:0000259" key="2">
    <source>
        <dbReference type="PROSITE" id="PS50994"/>
    </source>
</evidence>
<organism evidence="3 4">
    <name type="scientific">Fluviispira sanaruensis</name>
    <dbReference type="NCBI Taxonomy" id="2493639"/>
    <lineage>
        <taxon>Bacteria</taxon>
        <taxon>Pseudomonadati</taxon>
        <taxon>Bdellovibrionota</taxon>
        <taxon>Oligoflexia</taxon>
        <taxon>Silvanigrellales</taxon>
        <taxon>Silvanigrellaceae</taxon>
        <taxon>Fluviispira</taxon>
    </lineage>
</organism>
<dbReference type="AlphaFoldDB" id="A0A4P2VR43"/>
<evidence type="ECO:0000313" key="3">
    <source>
        <dbReference type="EMBL" id="BBH54639.1"/>
    </source>
</evidence>
<dbReference type="EMBL" id="AP019369">
    <property type="protein sequence ID" value="BBH54639.1"/>
    <property type="molecule type" value="Genomic_DNA"/>
</dbReference>
<dbReference type="GO" id="GO:0003676">
    <property type="term" value="F:nucleic acid binding"/>
    <property type="evidence" value="ECO:0007669"/>
    <property type="project" value="InterPro"/>
</dbReference>
<feature type="region of interest" description="Disordered" evidence="1">
    <location>
        <begin position="518"/>
        <end position="545"/>
    </location>
</feature>
<dbReference type="GO" id="GO:0015074">
    <property type="term" value="P:DNA integration"/>
    <property type="evidence" value="ECO:0007669"/>
    <property type="project" value="InterPro"/>
</dbReference>
<sequence>MENQDITEENESSGTSSLEIGPVRLSEPAWEEARRRAKVIQSLLKISKISEKKRQTAANELGISKRTLSRLIERYKVSGKLLSSLAPRSPNGGIGKPRIGENVESIIHKVVRELYLDKQKRKISKVVQEVRRRCIEANIPPPGQNTVRRRISQISLEKVFEKRSGKFAAHPFTANHGPAITAQDPLEIFMIDHTKVDVIVVDEQQRLPIGRPWLTLAIDVFSRCIAGFYLSFESPSAVSVGMCLTHAIFDKTDLLNKFNIQHSWPLKGKPEKIVVDQGSEFKSEALRKGCEQHGISIHWRKVGYPHLNGVIERVIGTFMKEIHEIPGTTFSNTSERGNYDSNKMAILTMPELEKWLTHAIVGKYHLEIHSSLMETPLSLFRRGIENRNKDINLVQNQKAFLIDFLPIERRTLQRHGFVIEHIFYFSNALIPWISSGNMNEKFIIRRDPRNLSRIFVLHPKESQYLEIPYRNIARPVITLWEHRESLRRLKERGLRHFDETLIFRTLLEMKEIIKNAKKETQSARKKRVKNENAKKSTFDIKSNKNNNNLNINELQDFEIDSIKPFEDIEDWS</sequence>
<dbReference type="SUPFAM" id="SSF53098">
    <property type="entry name" value="Ribonuclease H-like"/>
    <property type="match status" value="1"/>
</dbReference>
<name>A0A4P2VR43_FLUSA</name>
<geneLocation type="plasmid" evidence="3 4">
    <name>79K</name>
</geneLocation>
<dbReference type="KEGG" id="sbf:JCM31447_31130"/>
<reference evidence="3 4" key="1">
    <citation type="submission" date="2018-12" db="EMBL/GenBank/DDBJ databases">
        <title>Rubrispira sanarue gen. nov., sp., nov., a member of the order Silvanigrellales, isolated from a brackish lake in Hamamatsu Japan.</title>
        <authorList>
            <person name="Maejima Y."/>
            <person name="Iino T."/>
            <person name="Muraguchi Y."/>
            <person name="Fukuda K."/>
            <person name="Nojiri H."/>
            <person name="Ohkuma M."/>
            <person name="Moriuchi R."/>
            <person name="Dohra H."/>
            <person name="Kimbara K."/>
            <person name="Shintani M."/>
        </authorList>
    </citation>
    <scope>NUCLEOTIDE SEQUENCE [LARGE SCALE GENOMIC DNA]</scope>
    <source>
        <strain evidence="3 4">RF1110005</strain>
        <plasmid evidence="3 4">79K</plasmid>
    </source>
</reference>
<dbReference type="RefSeq" id="WP_130613034.1">
    <property type="nucleotide sequence ID" value="NZ_AP019369.1"/>
</dbReference>
<protein>
    <submittedName>
        <fullName evidence="3">Transposase</fullName>
    </submittedName>
</protein>
<feature type="region of interest" description="Disordered" evidence="1">
    <location>
        <begin position="1"/>
        <end position="20"/>
    </location>
</feature>
<gene>
    <name evidence="3" type="ORF">JCM31447_31130</name>
</gene>
<dbReference type="OrthoDB" id="501284at2"/>